<dbReference type="GO" id="GO:0006355">
    <property type="term" value="P:regulation of DNA-templated transcription"/>
    <property type="evidence" value="ECO:0007669"/>
    <property type="project" value="InterPro"/>
</dbReference>
<dbReference type="STRING" id="1138170.GA0061105_14413"/>
<accession>A0A1C3YD92</accession>
<dbReference type="PROSITE" id="PS51063">
    <property type="entry name" value="HTH_CRP_2"/>
    <property type="match status" value="1"/>
</dbReference>
<dbReference type="EMBL" id="FMAJ01000044">
    <property type="protein sequence ID" value="SCB62330.1"/>
    <property type="molecule type" value="Genomic_DNA"/>
</dbReference>
<dbReference type="AlphaFoldDB" id="A0A1C3YD92"/>
<dbReference type="Gene3D" id="1.10.10.10">
    <property type="entry name" value="Winged helix-like DNA-binding domain superfamily/Winged helix DNA-binding domain"/>
    <property type="match status" value="1"/>
</dbReference>
<dbReference type="SMART" id="SM00419">
    <property type="entry name" value="HTH_CRP"/>
    <property type="match status" value="1"/>
</dbReference>
<dbReference type="InterPro" id="IPR012318">
    <property type="entry name" value="HTH_CRP"/>
</dbReference>
<dbReference type="GO" id="GO:0003677">
    <property type="term" value="F:DNA binding"/>
    <property type="evidence" value="ECO:0007669"/>
    <property type="project" value="InterPro"/>
</dbReference>
<reference evidence="2 3" key="1">
    <citation type="submission" date="2016-08" db="EMBL/GenBank/DDBJ databases">
        <authorList>
            <person name="Seilhamer J.J."/>
        </authorList>
    </citation>
    <scope>NUCLEOTIDE SEQUENCE [LARGE SCALE GENOMIC DNA]</scope>
    <source>
        <strain evidence="2 3">HBR26</strain>
    </source>
</reference>
<dbReference type="Proteomes" id="UP000198723">
    <property type="component" value="Unassembled WGS sequence"/>
</dbReference>
<dbReference type="Pfam" id="PF00325">
    <property type="entry name" value="Crp"/>
    <property type="match status" value="1"/>
</dbReference>
<evidence type="ECO:0000313" key="3">
    <source>
        <dbReference type="Proteomes" id="UP000198723"/>
    </source>
</evidence>
<feature type="domain" description="HTH crp-type" evidence="1">
    <location>
        <begin position="1"/>
        <end position="42"/>
    </location>
</feature>
<gene>
    <name evidence="2" type="ORF">GA0061105_14413</name>
</gene>
<evidence type="ECO:0000259" key="1">
    <source>
        <dbReference type="PROSITE" id="PS51063"/>
    </source>
</evidence>
<organism evidence="2 3">
    <name type="scientific">Rhizobium aethiopicum</name>
    <dbReference type="NCBI Taxonomy" id="1138170"/>
    <lineage>
        <taxon>Bacteria</taxon>
        <taxon>Pseudomonadati</taxon>
        <taxon>Pseudomonadota</taxon>
        <taxon>Alphaproteobacteria</taxon>
        <taxon>Hyphomicrobiales</taxon>
        <taxon>Rhizobiaceae</taxon>
        <taxon>Rhizobium/Agrobacterium group</taxon>
        <taxon>Rhizobium</taxon>
    </lineage>
</organism>
<proteinExistence type="predicted"/>
<protein>
    <submittedName>
        <fullName evidence="2">Regulatory protein, crp family</fullName>
    </submittedName>
</protein>
<dbReference type="InterPro" id="IPR036390">
    <property type="entry name" value="WH_DNA-bd_sf"/>
</dbReference>
<name>A0A1C3YD92_9HYPH</name>
<sequence>MNRQDIADHLGLTIETLAHTVTKLASRNIVIPEGRHDLRNVNLARWYGYRATLMIFPRISVRG</sequence>
<dbReference type="InterPro" id="IPR036388">
    <property type="entry name" value="WH-like_DNA-bd_sf"/>
</dbReference>
<evidence type="ECO:0000313" key="2">
    <source>
        <dbReference type="EMBL" id="SCB62330.1"/>
    </source>
</evidence>
<dbReference type="SUPFAM" id="SSF46785">
    <property type="entry name" value="Winged helix' DNA-binding domain"/>
    <property type="match status" value="1"/>
</dbReference>